<protein>
    <recommendedName>
        <fullName evidence="3">4a-hydroxytetrahydrobiopterin dehydratase</fullName>
        <ecNumber evidence="3">4.2.1.96</ecNumber>
    </recommendedName>
</protein>
<dbReference type="Proteomes" id="UP000250043">
    <property type="component" value="Unassembled WGS sequence"/>
</dbReference>
<dbReference type="GO" id="GO:0006729">
    <property type="term" value="P:tetrahydrobiopterin biosynthetic process"/>
    <property type="evidence" value="ECO:0007669"/>
    <property type="project" value="InterPro"/>
</dbReference>
<keyword evidence="7" id="KW-1185">Reference proteome</keyword>
<dbReference type="OrthoDB" id="3263285at2759"/>
<dbReference type="InterPro" id="IPR001533">
    <property type="entry name" value="Pterin_deHydtase"/>
</dbReference>
<keyword evidence="4" id="KW-0456">Lyase</keyword>
<evidence type="ECO:0000256" key="5">
    <source>
        <dbReference type="SAM" id="MobiDB-lite"/>
    </source>
</evidence>
<reference evidence="6 7" key="1">
    <citation type="submission" date="2016-07" db="EMBL/GenBank/DDBJ databases">
        <title>Draft genome of the white-rot fungus Obba rivulosa 3A-2.</title>
        <authorList>
            <consortium name="DOE Joint Genome Institute"/>
            <person name="Miettinen O."/>
            <person name="Riley R."/>
            <person name="Acob R."/>
            <person name="Barry K."/>
            <person name="Cullen D."/>
            <person name="De Vries R."/>
            <person name="Hainaut M."/>
            <person name="Hatakka A."/>
            <person name="Henrissat B."/>
            <person name="Hilden K."/>
            <person name="Kuo R."/>
            <person name="Labutti K."/>
            <person name="Lipzen A."/>
            <person name="Makela M.R."/>
            <person name="Sandor L."/>
            <person name="Spatafora J.W."/>
            <person name="Grigoriev I.V."/>
            <person name="Hibbett D.S."/>
        </authorList>
    </citation>
    <scope>NUCLEOTIDE SEQUENCE [LARGE SCALE GENOMIC DNA]</scope>
    <source>
        <strain evidence="6 7">3A-2</strain>
    </source>
</reference>
<evidence type="ECO:0000256" key="2">
    <source>
        <dbReference type="ARBA" id="ARBA00006472"/>
    </source>
</evidence>
<dbReference type="SUPFAM" id="SSF55248">
    <property type="entry name" value="PCD-like"/>
    <property type="match status" value="1"/>
</dbReference>
<gene>
    <name evidence="6" type="ORF">OBBRIDRAFT_884398</name>
</gene>
<evidence type="ECO:0000256" key="3">
    <source>
        <dbReference type="ARBA" id="ARBA00013252"/>
    </source>
</evidence>
<dbReference type="Pfam" id="PF01329">
    <property type="entry name" value="Pterin_4a"/>
    <property type="match status" value="1"/>
</dbReference>
<name>A0A8E2J594_9APHY</name>
<dbReference type="EMBL" id="KV722340">
    <property type="protein sequence ID" value="OCH94838.1"/>
    <property type="molecule type" value="Genomic_DNA"/>
</dbReference>
<dbReference type="AlphaFoldDB" id="A0A8E2J594"/>
<sequence length="334" mass="37806">MAMISCLARRRVACQPTFHTTHLLAFNQAARRVHTVSPQPPAGNEDEDRIGPFAALGWQGHLQSEEQKPRYPKVSPYGILHLRLPDLPPKPPLRKASAHLSSNEIRHFLRPLYVRFWSVISSLEAYGVARDYTGRDREPSPELVKAFPFATNAFAVKFLMTVMGIAEQEGHHPTHVTLRNRIVEFRMHTHSAVPGIEQSMPEGNVPGITLRDVRLAYLMENAYVHALLSREAWPPRAYADLSVHPHPTTASQLERMRWPLPEKTEQKEGAPGVNIYPPREDDPNVVFTDLNGDATKPDNLRAPEWCDPAEQNEQDERNEPDNLLSALLDITEKK</sequence>
<feature type="region of interest" description="Disordered" evidence="5">
    <location>
        <begin position="289"/>
        <end position="334"/>
    </location>
</feature>
<evidence type="ECO:0000313" key="7">
    <source>
        <dbReference type="Proteomes" id="UP000250043"/>
    </source>
</evidence>
<dbReference type="InterPro" id="IPR036428">
    <property type="entry name" value="PCD_sf"/>
</dbReference>
<comment type="catalytic activity">
    <reaction evidence="1">
        <text>(4aS,6R)-4a-hydroxy-L-erythro-5,6,7,8-tetrahydrobiopterin = (6R)-L-erythro-6,7-dihydrobiopterin + H2O</text>
        <dbReference type="Rhea" id="RHEA:11920"/>
        <dbReference type="ChEBI" id="CHEBI:15377"/>
        <dbReference type="ChEBI" id="CHEBI:15642"/>
        <dbReference type="ChEBI" id="CHEBI:43120"/>
        <dbReference type="EC" id="4.2.1.96"/>
    </reaction>
</comment>
<evidence type="ECO:0000313" key="6">
    <source>
        <dbReference type="EMBL" id="OCH94838.1"/>
    </source>
</evidence>
<evidence type="ECO:0000256" key="1">
    <source>
        <dbReference type="ARBA" id="ARBA00001554"/>
    </source>
</evidence>
<dbReference type="Gene3D" id="3.30.1360.20">
    <property type="entry name" value="Transcriptional coactivator/pterin dehydratase"/>
    <property type="match status" value="1"/>
</dbReference>
<organism evidence="6 7">
    <name type="scientific">Obba rivulosa</name>
    <dbReference type="NCBI Taxonomy" id="1052685"/>
    <lineage>
        <taxon>Eukaryota</taxon>
        <taxon>Fungi</taxon>
        <taxon>Dikarya</taxon>
        <taxon>Basidiomycota</taxon>
        <taxon>Agaricomycotina</taxon>
        <taxon>Agaricomycetes</taxon>
        <taxon>Polyporales</taxon>
        <taxon>Gelatoporiaceae</taxon>
        <taxon>Obba</taxon>
    </lineage>
</organism>
<evidence type="ECO:0000256" key="4">
    <source>
        <dbReference type="ARBA" id="ARBA00023239"/>
    </source>
</evidence>
<accession>A0A8E2J594</accession>
<dbReference type="GO" id="GO:0008124">
    <property type="term" value="F:4-alpha-hydroxytetrahydrobiopterin dehydratase activity"/>
    <property type="evidence" value="ECO:0007669"/>
    <property type="project" value="UniProtKB-EC"/>
</dbReference>
<proteinExistence type="inferred from homology"/>
<dbReference type="EC" id="4.2.1.96" evidence="3"/>
<comment type="similarity">
    <text evidence="2">Belongs to the pterin-4-alpha-carbinolamine dehydratase family.</text>
</comment>